<dbReference type="NCBIfam" id="NF033592">
    <property type="entry name" value="transpos_IS4_1"/>
    <property type="match status" value="1"/>
</dbReference>
<dbReference type="GO" id="GO:0006313">
    <property type="term" value="P:DNA transposition"/>
    <property type="evidence" value="ECO:0007669"/>
    <property type="project" value="InterPro"/>
</dbReference>
<dbReference type="InterPro" id="IPR025399">
    <property type="entry name" value="DUF4372"/>
</dbReference>
<proteinExistence type="inferred from homology"/>
<dbReference type="STRING" id="1335309.GA0116948_1354"/>
<evidence type="ECO:0000313" key="8">
    <source>
        <dbReference type="Proteomes" id="UP000242818"/>
    </source>
</evidence>
<evidence type="ECO:0000256" key="4">
    <source>
        <dbReference type="ARBA" id="ARBA00023172"/>
    </source>
</evidence>
<keyword evidence="2" id="KW-0815">Transposition</keyword>
<dbReference type="AlphaFoldDB" id="A0A1C4G9X9"/>
<comment type="similarity">
    <text evidence="1">Belongs to the transposase 11 family.</text>
</comment>
<evidence type="ECO:0000256" key="1">
    <source>
        <dbReference type="ARBA" id="ARBA00010075"/>
    </source>
</evidence>
<dbReference type="SUPFAM" id="SSF53098">
    <property type="entry name" value="Ribonuclease H-like"/>
    <property type="match status" value="1"/>
</dbReference>
<dbReference type="PANTHER" id="PTHR33258">
    <property type="entry name" value="TRANSPOSASE INSL FOR INSERTION SEQUENCE ELEMENT IS186A-RELATED"/>
    <property type="match status" value="1"/>
</dbReference>
<dbReference type="Proteomes" id="UP000242818">
    <property type="component" value="Unassembled WGS sequence"/>
</dbReference>
<evidence type="ECO:0000313" key="7">
    <source>
        <dbReference type="EMBL" id="SCC64625.1"/>
    </source>
</evidence>
<evidence type="ECO:0000256" key="3">
    <source>
        <dbReference type="ARBA" id="ARBA00023125"/>
    </source>
</evidence>
<evidence type="ECO:0000256" key="2">
    <source>
        <dbReference type="ARBA" id="ARBA00022578"/>
    </source>
</evidence>
<evidence type="ECO:0000259" key="6">
    <source>
        <dbReference type="Pfam" id="PF14294"/>
    </source>
</evidence>
<dbReference type="Pfam" id="PF14294">
    <property type="entry name" value="DUF4372"/>
    <property type="match status" value="1"/>
</dbReference>
<sequence length="288" mass="33109">MNQGKYVFAQLIEFSSHNDFIGCVAKYQGNHRVKTFTCWHQLLYMVFGQLANRESLSDLIFCLQSQQNKSYHLGMGTGTSKSNLANANEKRDYRIYESFAAILVGHAQRLAMGSSTFELPITAPVYAIDATVVDLCLNVFWWAKFRQRKGAVKLHTMLDIKTNIPTFIYITEGSVHDVNALDVFPLETGSYYVMDKGYIDFKRLYRIHHACAYFVTRAKDNFKFVRISSSKVDKSTGMKCDQNVRLKNHLVALSYPELIRRIKYYDTETGVEFVFMTNNFELSPLEIA</sequence>
<dbReference type="Pfam" id="PF01609">
    <property type="entry name" value="DDE_Tnp_1"/>
    <property type="match status" value="1"/>
</dbReference>
<dbReference type="InterPro" id="IPR047952">
    <property type="entry name" value="Transpos_IS4"/>
</dbReference>
<accession>A0A1C4G9X9</accession>
<organism evidence="7 8">
    <name type="scientific">Chitinophaga costaii</name>
    <dbReference type="NCBI Taxonomy" id="1335309"/>
    <lineage>
        <taxon>Bacteria</taxon>
        <taxon>Pseudomonadati</taxon>
        <taxon>Bacteroidota</taxon>
        <taxon>Chitinophagia</taxon>
        <taxon>Chitinophagales</taxon>
        <taxon>Chitinophagaceae</taxon>
        <taxon>Chitinophaga</taxon>
    </lineage>
</organism>
<keyword evidence="4" id="KW-0233">DNA recombination</keyword>
<evidence type="ECO:0000259" key="5">
    <source>
        <dbReference type="Pfam" id="PF01609"/>
    </source>
</evidence>
<feature type="domain" description="DUF4372" evidence="6">
    <location>
        <begin position="4"/>
        <end position="75"/>
    </location>
</feature>
<name>A0A1C4G9X9_9BACT</name>
<dbReference type="GO" id="GO:0004803">
    <property type="term" value="F:transposase activity"/>
    <property type="evidence" value="ECO:0007669"/>
    <property type="project" value="InterPro"/>
</dbReference>
<reference evidence="7 8" key="1">
    <citation type="submission" date="2016-08" db="EMBL/GenBank/DDBJ databases">
        <authorList>
            <person name="Seilhamer J.J."/>
        </authorList>
    </citation>
    <scope>NUCLEOTIDE SEQUENCE [LARGE SCALE GENOMIC DNA]</scope>
    <source>
        <strain evidence="7 8">A37T2</strain>
    </source>
</reference>
<dbReference type="InterPro" id="IPR002559">
    <property type="entry name" value="Transposase_11"/>
</dbReference>
<dbReference type="InterPro" id="IPR012337">
    <property type="entry name" value="RNaseH-like_sf"/>
</dbReference>
<keyword evidence="3" id="KW-0238">DNA-binding</keyword>
<dbReference type="EMBL" id="FMAR01000035">
    <property type="protein sequence ID" value="SCC64625.1"/>
    <property type="molecule type" value="Genomic_DNA"/>
</dbReference>
<dbReference type="PANTHER" id="PTHR33258:SF1">
    <property type="entry name" value="TRANSPOSASE INSL FOR INSERTION SEQUENCE ELEMENT IS186A-RELATED"/>
    <property type="match status" value="1"/>
</dbReference>
<protein>
    <submittedName>
        <fullName evidence="7">Transposase, IS4 family</fullName>
    </submittedName>
</protein>
<gene>
    <name evidence="7" type="ORF">GA0116948_1354</name>
</gene>
<feature type="domain" description="Transposase IS4-like" evidence="5">
    <location>
        <begin position="124"/>
        <end position="287"/>
    </location>
</feature>
<dbReference type="GO" id="GO:0003677">
    <property type="term" value="F:DNA binding"/>
    <property type="evidence" value="ECO:0007669"/>
    <property type="project" value="UniProtKB-KW"/>
</dbReference>
<keyword evidence="8" id="KW-1185">Reference proteome</keyword>